<evidence type="ECO:0000313" key="1">
    <source>
        <dbReference type="EMBL" id="KKM21198.1"/>
    </source>
</evidence>
<name>A0A0F9KGC7_9ZZZZ</name>
<gene>
    <name evidence="1" type="ORF">LCGC14_1637910</name>
</gene>
<proteinExistence type="predicted"/>
<comment type="caution">
    <text evidence="1">The sequence shown here is derived from an EMBL/GenBank/DDBJ whole genome shotgun (WGS) entry which is preliminary data.</text>
</comment>
<accession>A0A0F9KGC7</accession>
<protein>
    <recommendedName>
        <fullName evidence="2">Major tail protein</fullName>
    </recommendedName>
</protein>
<sequence length="198" mass="20985">MGDRTNLLVGPGTLYIASKGTAGPDENNNILVWPAPWVNLGFTDGGVEMEYEPTVTKHFVDQLKSPAKLSLDEESFVVRAPLAEATLGNLRYAISASKFSTVAAAGGVTGKDIVTVGGGELVEYTIGFEGESPESQADGTQGWRLVLVHIVVSFAAIAHSYKKGEKTLFPVEFQGLADDTKPVGDDLIRAVDWTAAAT</sequence>
<reference evidence="1" key="1">
    <citation type="journal article" date="2015" name="Nature">
        <title>Complex archaea that bridge the gap between prokaryotes and eukaryotes.</title>
        <authorList>
            <person name="Spang A."/>
            <person name="Saw J.H."/>
            <person name="Jorgensen S.L."/>
            <person name="Zaremba-Niedzwiedzka K."/>
            <person name="Martijn J."/>
            <person name="Lind A.E."/>
            <person name="van Eijk R."/>
            <person name="Schleper C."/>
            <person name="Guy L."/>
            <person name="Ettema T.J."/>
        </authorList>
    </citation>
    <scope>NUCLEOTIDE SEQUENCE</scope>
</reference>
<organism evidence="1">
    <name type="scientific">marine sediment metagenome</name>
    <dbReference type="NCBI Taxonomy" id="412755"/>
    <lineage>
        <taxon>unclassified sequences</taxon>
        <taxon>metagenomes</taxon>
        <taxon>ecological metagenomes</taxon>
    </lineage>
</organism>
<dbReference type="AlphaFoldDB" id="A0A0F9KGC7"/>
<evidence type="ECO:0008006" key="2">
    <source>
        <dbReference type="Google" id="ProtNLM"/>
    </source>
</evidence>
<dbReference type="EMBL" id="LAZR01013603">
    <property type="protein sequence ID" value="KKM21198.1"/>
    <property type="molecule type" value="Genomic_DNA"/>
</dbReference>